<feature type="region of interest" description="Disordered" evidence="2">
    <location>
        <begin position="404"/>
        <end position="473"/>
    </location>
</feature>
<feature type="compositionally biased region" description="Polar residues" evidence="2">
    <location>
        <begin position="90"/>
        <end position="99"/>
    </location>
</feature>
<feature type="compositionally biased region" description="Basic residues" evidence="2">
    <location>
        <begin position="431"/>
        <end position="440"/>
    </location>
</feature>
<feature type="chain" id="PRO_5044842013" evidence="3">
    <location>
        <begin position="23"/>
        <end position="473"/>
    </location>
</feature>
<protein>
    <submittedName>
        <fullName evidence="4">Uncharacterized protein</fullName>
    </submittedName>
</protein>
<comment type="caution">
    <text evidence="4">The sequence shown here is derived from an EMBL/GenBank/DDBJ whole genome shotgun (WGS) entry which is preliminary data.</text>
</comment>
<reference evidence="4 5" key="1">
    <citation type="submission" date="2024-10" db="EMBL/GenBank/DDBJ databases">
        <title>Updated reference genomes for cyclostephanoid diatoms.</title>
        <authorList>
            <person name="Roberts W.R."/>
            <person name="Alverson A.J."/>
        </authorList>
    </citation>
    <scope>NUCLEOTIDE SEQUENCE [LARGE SCALE GENOMIC DNA]</scope>
    <source>
        <strain evidence="4 5">AJA010-31</strain>
    </source>
</reference>
<evidence type="ECO:0000313" key="4">
    <source>
        <dbReference type="EMBL" id="KAL3795183.1"/>
    </source>
</evidence>
<feature type="coiled-coil region" evidence="1">
    <location>
        <begin position="247"/>
        <end position="284"/>
    </location>
</feature>
<accession>A0ABD3Q4N1</accession>
<name>A0ABD3Q4N1_9STRA</name>
<gene>
    <name evidence="4" type="ORF">ACHAWO_005355</name>
</gene>
<proteinExistence type="predicted"/>
<evidence type="ECO:0000313" key="5">
    <source>
        <dbReference type="Proteomes" id="UP001530400"/>
    </source>
</evidence>
<feature type="compositionally biased region" description="Polar residues" evidence="2">
    <location>
        <begin position="449"/>
        <end position="458"/>
    </location>
</feature>
<evidence type="ECO:0000256" key="2">
    <source>
        <dbReference type="SAM" id="MobiDB-lite"/>
    </source>
</evidence>
<feature type="compositionally biased region" description="Polar residues" evidence="2">
    <location>
        <begin position="184"/>
        <end position="193"/>
    </location>
</feature>
<dbReference type="EMBL" id="JALLPJ020000332">
    <property type="protein sequence ID" value="KAL3795183.1"/>
    <property type="molecule type" value="Genomic_DNA"/>
</dbReference>
<sequence length="473" mass="54171">MLVTAYLYLCIALSISCQYAIAAPFIFKSKPHKSAAKAYLERLQNELESAQRQLYTSQKTCIALKKRVNDQRRESLRRNGAAADGDVISIGNNEDQSTIQQQDEEIAQLRSRLDTETQKVKEQAEQMKLLEAELKDVQQWKEKQENDKSSSTMSDHVQHDYEQQIEMLSLKLEAAELAAKMRGSDQSDSSAGKRSNELKSELESVRQKYAKLSIQLMNASAASGEKSVDKQKVLEEDMDIAIQSVFHAALESVEEEWEEKYQQLQSQIEEITQYTADIEDERDTALRRLKEDSSVDDEHDLKEKLANELTSDLTDKIREQLTKELTAKIEKRLRKKYKKLQKELHSQTSGSQEQMMQSEIDKVKEQYEAEYAMKLQEVQQQNEEQLAIQKEKMRKLVRALLEREAKEKKSSKTDKVNSYLLGSSGDADQKVKKKRKRRDRVSKSDDEVITTSSMSSSVKPAPGVAPFRGNAIK</sequence>
<dbReference type="Proteomes" id="UP001530400">
    <property type="component" value="Unassembled WGS sequence"/>
</dbReference>
<feature type="coiled-coil region" evidence="1">
    <location>
        <begin position="33"/>
        <end position="60"/>
    </location>
</feature>
<keyword evidence="5" id="KW-1185">Reference proteome</keyword>
<evidence type="ECO:0000256" key="1">
    <source>
        <dbReference type="SAM" id="Coils"/>
    </source>
</evidence>
<feature type="region of interest" description="Disordered" evidence="2">
    <location>
        <begin position="73"/>
        <end position="99"/>
    </location>
</feature>
<keyword evidence="1" id="KW-0175">Coiled coil</keyword>
<feature type="compositionally biased region" description="Basic and acidic residues" evidence="2">
    <location>
        <begin position="404"/>
        <end position="415"/>
    </location>
</feature>
<dbReference type="AlphaFoldDB" id="A0ABD3Q4N1"/>
<organism evidence="4 5">
    <name type="scientific">Cyclotella atomus</name>
    <dbReference type="NCBI Taxonomy" id="382360"/>
    <lineage>
        <taxon>Eukaryota</taxon>
        <taxon>Sar</taxon>
        <taxon>Stramenopiles</taxon>
        <taxon>Ochrophyta</taxon>
        <taxon>Bacillariophyta</taxon>
        <taxon>Coscinodiscophyceae</taxon>
        <taxon>Thalassiosirophycidae</taxon>
        <taxon>Stephanodiscales</taxon>
        <taxon>Stephanodiscaceae</taxon>
        <taxon>Cyclotella</taxon>
    </lineage>
</organism>
<feature type="region of interest" description="Disordered" evidence="2">
    <location>
        <begin position="179"/>
        <end position="200"/>
    </location>
</feature>
<feature type="signal peptide" evidence="3">
    <location>
        <begin position="1"/>
        <end position="22"/>
    </location>
</feature>
<keyword evidence="3" id="KW-0732">Signal</keyword>
<evidence type="ECO:0000256" key="3">
    <source>
        <dbReference type="SAM" id="SignalP"/>
    </source>
</evidence>